<proteinExistence type="predicted"/>
<sequence length="77" mass="9011">MTMKNRSYYHHKPSLRQLVGGVRAIELTGLKSVLSMPKRTRTTTTPPGHRFVVWNARRYGRRHRHINQELNSISISE</sequence>
<comment type="caution">
    <text evidence="1">The sequence shown here is derived from an EMBL/GenBank/DDBJ whole genome shotgun (WGS) entry which is preliminary data.</text>
</comment>
<evidence type="ECO:0000313" key="2">
    <source>
        <dbReference type="Proteomes" id="UP001196413"/>
    </source>
</evidence>
<reference evidence="1" key="1">
    <citation type="submission" date="2021-06" db="EMBL/GenBank/DDBJ databases">
        <title>Parelaphostrongylus tenuis whole genome reference sequence.</title>
        <authorList>
            <person name="Garwood T.J."/>
            <person name="Larsen P.A."/>
            <person name="Fountain-Jones N.M."/>
            <person name="Garbe J.R."/>
            <person name="Macchietto M.G."/>
            <person name="Kania S.A."/>
            <person name="Gerhold R.W."/>
            <person name="Richards J.E."/>
            <person name="Wolf T.M."/>
        </authorList>
    </citation>
    <scope>NUCLEOTIDE SEQUENCE</scope>
    <source>
        <strain evidence="1">MNPRO001-30</strain>
        <tissue evidence="1">Meninges</tissue>
    </source>
</reference>
<organism evidence="1 2">
    <name type="scientific">Parelaphostrongylus tenuis</name>
    <name type="common">Meningeal worm</name>
    <dbReference type="NCBI Taxonomy" id="148309"/>
    <lineage>
        <taxon>Eukaryota</taxon>
        <taxon>Metazoa</taxon>
        <taxon>Ecdysozoa</taxon>
        <taxon>Nematoda</taxon>
        <taxon>Chromadorea</taxon>
        <taxon>Rhabditida</taxon>
        <taxon>Rhabditina</taxon>
        <taxon>Rhabditomorpha</taxon>
        <taxon>Strongyloidea</taxon>
        <taxon>Metastrongylidae</taxon>
        <taxon>Parelaphostrongylus</taxon>
    </lineage>
</organism>
<protein>
    <submittedName>
        <fullName evidence="1">Uncharacterized protein</fullName>
    </submittedName>
</protein>
<dbReference type="Proteomes" id="UP001196413">
    <property type="component" value="Unassembled WGS sequence"/>
</dbReference>
<accession>A0AAD5MZA3</accession>
<name>A0AAD5MZA3_PARTN</name>
<keyword evidence="2" id="KW-1185">Reference proteome</keyword>
<gene>
    <name evidence="1" type="ORF">KIN20_014299</name>
</gene>
<evidence type="ECO:0000313" key="1">
    <source>
        <dbReference type="EMBL" id="KAJ1356569.1"/>
    </source>
</evidence>
<dbReference type="EMBL" id="JAHQIW010002843">
    <property type="protein sequence ID" value="KAJ1356569.1"/>
    <property type="molecule type" value="Genomic_DNA"/>
</dbReference>
<dbReference type="AlphaFoldDB" id="A0AAD5MZA3"/>